<evidence type="ECO:0000313" key="2">
    <source>
        <dbReference type="Proteomes" id="UP000321085"/>
    </source>
</evidence>
<evidence type="ECO:0008006" key="3">
    <source>
        <dbReference type="Google" id="ProtNLM"/>
    </source>
</evidence>
<sequence length="69" mass="7826">MMGSGSEAGQRFSRVSDEELLRTIRDDLRSLYAEIIRQPLPPAIEAALARIDREQVRTANLTRPRACWA</sequence>
<dbReference type="EMBL" id="BJYU01000219">
    <property type="protein sequence ID" value="GEO18626.1"/>
    <property type="molecule type" value="Genomic_DNA"/>
</dbReference>
<keyword evidence="2" id="KW-1185">Reference proteome</keyword>
<comment type="caution">
    <text evidence="1">The sequence shown here is derived from an EMBL/GenBank/DDBJ whole genome shotgun (WGS) entry which is preliminary data.</text>
</comment>
<gene>
    <name evidence="1" type="ORF">MAE02_63220</name>
</gene>
<proteinExistence type="predicted"/>
<reference evidence="1 2" key="1">
    <citation type="submission" date="2019-07" db="EMBL/GenBank/DDBJ databases">
        <title>Whole genome shotgun sequence of Microvirga aerophila NBRC 106136.</title>
        <authorList>
            <person name="Hosoyama A."/>
            <person name="Uohara A."/>
            <person name="Ohji S."/>
            <person name="Ichikawa N."/>
        </authorList>
    </citation>
    <scope>NUCLEOTIDE SEQUENCE [LARGE SCALE GENOMIC DNA]</scope>
    <source>
        <strain evidence="1 2">NBRC 106136</strain>
    </source>
</reference>
<accession>A0A512C341</accession>
<dbReference type="Proteomes" id="UP000321085">
    <property type="component" value="Unassembled WGS sequence"/>
</dbReference>
<evidence type="ECO:0000313" key="1">
    <source>
        <dbReference type="EMBL" id="GEO18626.1"/>
    </source>
</evidence>
<name>A0A512C341_9HYPH</name>
<protein>
    <recommendedName>
        <fullName evidence="3">Anti-sigma factor NepR domain-containing protein</fullName>
    </recommendedName>
</protein>
<dbReference type="AlphaFoldDB" id="A0A512C341"/>
<organism evidence="1 2">
    <name type="scientific">Microvirga aerophila</name>
    <dbReference type="NCBI Taxonomy" id="670291"/>
    <lineage>
        <taxon>Bacteria</taxon>
        <taxon>Pseudomonadati</taxon>
        <taxon>Pseudomonadota</taxon>
        <taxon>Alphaproteobacteria</taxon>
        <taxon>Hyphomicrobiales</taxon>
        <taxon>Methylobacteriaceae</taxon>
        <taxon>Microvirga</taxon>
    </lineage>
</organism>